<dbReference type="InterPro" id="IPR011991">
    <property type="entry name" value="ArsR-like_HTH"/>
</dbReference>
<proteinExistence type="predicted"/>
<dbReference type="Pfam" id="PF01022">
    <property type="entry name" value="HTH_5"/>
    <property type="match status" value="1"/>
</dbReference>
<dbReference type="CDD" id="cd16345">
    <property type="entry name" value="LMWP_ArsC"/>
    <property type="match status" value="1"/>
</dbReference>
<name>A0ABQ3V7X3_9CHLR</name>
<dbReference type="SMART" id="SM00226">
    <property type="entry name" value="LMWPc"/>
    <property type="match status" value="1"/>
</dbReference>
<dbReference type="InterPro" id="IPR036196">
    <property type="entry name" value="Ptyr_pPase_sf"/>
</dbReference>
<protein>
    <submittedName>
        <fullName evidence="3">ArsR family transcriptional regulator</fullName>
    </submittedName>
</protein>
<organism evidence="3 4">
    <name type="scientific">Dictyobacter formicarum</name>
    <dbReference type="NCBI Taxonomy" id="2778368"/>
    <lineage>
        <taxon>Bacteria</taxon>
        <taxon>Bacillati</taxon>
        <taxon>Chloroflexota</taxon>
        <taxon>Ktedonobacteria</taxon>
        <taxon>Ktedonobacterales</taxon>
        <taxon>Dictyobacteraceae</taxon>
        <taxon>Dictyobacter</taxon>
    </lineage>
</organism>
<keyword evidence="1" id="KW-0059">Arsenical resistance</keyword>
<dbReference type="SUPFAM" id="SSF46785">
    <property type="entry name" value="Winged helix' DNA-binding domain"/>
    <property type="match status" value="1"/>
</dbReference>
<dbReference type="PANTHER" id="PTHR43428">
    <property type="entry name" value="ARSENATE REDUCTASE"/>
    <property type="match status" value="1"/>
</dbReference>
<gene>
    <name evidence="3" type="ORF">KSZ_02380</name>
</gene>
<dbReference type="Gene3D" id="3.40.50.2300">
    <property type="match status" value="1"/>
</dbReference>
<sequence length="265" mass="29934">MQTIVPPAPSVLKLLAHDLRWTLLQQLTQSDYRVAELVAQVKQPLNLVSYHLRQLRQAGLVYERRSTADERSFYYSLDLQRLHMLYLEASSSLHPSLGETIPPGSRTQWHFDGPPPRLLFLCTSNSARSQMAEALVHHLGQGQAQAVSAGSHPAQAVHPLAIRTLARWGIQMSQSVPKSLEMFVGQSFDRVITLCDRVRERCPTWLDSSPIHWSLPDPSTAEGSEAERQQVFDQLAIQLDMRIRLLLTLLEQERRETISGQKTGS</sequence>
<dbReference type="PROSITE" id="PS50987">
    <property type="entry name" value="HTH_ARSR_2"/>
    <property type="match status" value="1"/>
</dbReference>
<keyword evidence="4" id="KW-1185">Reference proteome</keyword>
<evidence type="ECO:0000313" key="4">
    <source>
        <dbReference type="Proteomes" id="UP000635565"/>
    </source>
</evidence>
<reference evidence="3 4" key="1">
    <citation type="journal article" date="2021" name="Int. J. Syst. Evol. Microbiol.">
        <title>Reticulibacter mediterranei gen. nov., sp. nov., within the new family Reticulibacteraceae fam. nov., and Ktedonospora formicarum gen. nov., sp. nov., Ktedonobacter robiniae sp. nov., Dictyobacter formicarum sp. nov. and Dictyobacter arantiisoli sp. nov., belonging to the class Ktedonobacteria.</title>
        <authorList>
            <person name="Yabe S."/>
            <person name="Zheng Y."/>
            <person name="Wang C.M."/>
            <person name="Sakai Y."/>
            <person name="Abe K."/>
            <person name="Yokota A."/>
            <person name="Donadio S."/>
            <person name="Cavaletti L."/>
            <person name="Monciardini P."/>
        </authorList>
    </citation>
    <scope>NUCLEOTIDE SEQUENCE [LARGE SCALE GENOMIC DNA]</scope>
    <source>
        <strain evidence="3 4">SOSP1-9</strain>
    </source>
</reference>
<accession>A0ABQ3V7X3</accession>
<comment type="caution">
    <text evidence="3">The sequence shown here is derived from an EMBL/GenBank/DDBJ whole genome shotgun (WGS) entry which is preliminary data.</text>
</comment>
<evidence type="ECO:0000259" key="2">
    <source>
        <dbReference type="PROSITE" id="PS50987"/>
    </source>
</evidence>
<dbReference type="PANTHER" id="PTHR43428:SF1">
    <property type="entry name" value="ARSENATE REDUCTASE"/>
    <property type="match status" value="1"/>
</dbReference>
<feature type="domain" description="HTH arsR-type" evidence="2">
    <location>
        <begin position="1"/>
        <end position="99"/>
    </location>
</feature>
<dbReference type="SMART" id="SM00418">
    <property type="entry name" value="HTH_ARSR"/>
    <property type="match status" value="1"/>
</dbReference>
<dbReference type="Proteomes" id="UP000635565">
    <property type="component" value="Unassembled WGS sequence"/>
</dbReference>
<dbReference type="RefSeq" id="WP_201359928.1">
    <property type="nucleotide sequence ID" value="NZ_BNJJ01000001.1"/>
</dbReference>
<dbReference type="Pfam" id="PF01451">
    <property type="entry name" value="LMWPc"/>
    <property type="match status" value="1"/>
</dbReference>
<dbReference type="InterPro" id="IPR036388">
    <property type="entry name" value="WH-like_DNA-bd_sf"/>
</dbReference>
<dbReference type="EMBL" id="BNJJ01000001">
    <property type="protein sequence ID" value="GHO82232.1"/>
    <property type="molecule type" value="Genomic_DNA"/>
</dbReference>
<dbReference type="InterPro" id="IPR023485">
    <property type="entry name" value="Ptyr_pPase"/>
</dbReference>
<evidence type="ECO:0000256" key="1">
    <source>
        <dbReference type="ARBA" id="ARBA00022849"/>
    </source>
</evidence>
<dbReference type="InterPro" id="IPR001845">
    <property type="entry name" value="HTH_ArsR_DNA-bd_dom"/>
</dbReference>
<dbReference type="SUPFAM" id="SSF52788">
    <property type="entry name" value="Phosphotyrosine protein phosphatases I"/>
    <property type="match status" value="1"/>
</dbReference>
<evidence type="ECO:0000313" key="3">
    <source>
        <dbReference type="EMBL" id="GHO82232.1"/>
    </source>
</evidence>
<dbReference type="CDD" id="cd00090">
    <property type="entry name" value="HTH_ARSR"/>
    <property type="match status" value="1"/>
</dbReference>
<dbReference type="Gene3D" id="1.10.10.10">
    <property type="entry name" value="Winged helix-like DNA-binding domain superfamily/Winged helix DNA-binding domain"/>
    <property type="match status" value="1"/>
</dbReference>
<dbReference type="InterPro" id="IPR036390">
    <property type="entry name" value="WH_DNA-bd_sf"/>
</dbReference>